<dbReference type="PROSITE" id="PS00101">
    <property type="entry name" value="HEXAPEP_TRANSFERASES"/>
    <property type="match status" value="1"/>
</dbReference>
<dbReference type="InterPro" id="IPR011004">
    <property type="entry name" value="Trimer_LpxA-like_sf"/>
</dbReference>
<dbReference type="EMBL" id="JALDYZ010000020">
    <property type="protein sequence ID" value="MDI7924931.1"/>
    <property type="molecule type" value="Genomic_DNA"/>
</dbReference>
<evidence type="ECO:0000256" key="3">
    <source>
        <dbReference type="ARBA" id="ARBA00022679"/>
    </source>
</evidence>
<comment type="similarity">
    <text evidence="1">Belongs to the transferase hexapeptide repeat family.</text>
</comment>
<organism evidence="9 10">
    <name type="scientific">Ferirhizobium litorale</name>
    <dbReference type="NCBI Taxonomy" id="2927786"/>
    <lineage>
        <taxon>Bacteria</taxon>
        <taxon>Pseudomonadati</taxon>
        <taxon>Pseudomonadota</taxon>
        <taxon>Alphaproteobacteria</taxon>
        <taxon>Hyphomicrobiales</taxon>
        <taxon>Rhizobiaceae</taxon>
        <taxon>Ferirhizobium</taxon>
    </lineage>
</organism>
<comment type="function">
    <text evidence="6">Acetyltransferase implicated in the O-acetylation of Nod factors.</text>
</comment>
<dbReference type="InterPro" id="IPR018357">
    <property type="entry name" value="Hexapep_transf_CS"/>
</dbReference>
<comment type="caution">
    <text evidence="9">The sequence shown here is derived from an EMBL/GenBank/DDBJ whole genome shotgun (WGS) entry which is preliminary data.</text>
</comment>
<keyword evidence="2" id="KW-0536">Nodulation</keyword>
<keyword evidence="10" id="KW-1185">Reference proteome</keyword>
<evidence type="ECO:0000256" key="5">
    <source>
        <dbReference type="ARBA" id="ARBA00023315"/>
    </source>
</evidence>
<gene>
    <name evidence="9" type="ORF">MRS75_23010</name>
</gene>
<dbReference type="SMART" id="SM01266">
    <property type="entry name" value="Mac"/>
    <property type="match status" value="1"/>
</dbReference>
<dbReference type="RefSeq" id="WP_311788859.1">
    <property type="nucleotide sequence ID" value="NZ_JALDYY010000020.1"/>
</dbReference>
<feature type="domain" description="Maltose/galactoside acetyltransferase" evidence="8">
    <location>
        <begin position="6"/>
        <end position="60"/>
    </location>
</feature>
<keyword evidence="4" id="KW-0677">Repeat</keyword>
<dbReference type="InterPro" id="IPR051159">
    <property type="entry name" value="Hexapeptide_acetyltransf"/>
</dbReference>
<dbReference type="GO" id="GO:0008374">
    <property type="term" value="F:O-acyltransferase activity"/>
    <property type="evidence" value="ECO:0007669"/>
    <property type="project" value="TreeGrafter"/>
</dbReference>
<dbReference type="GO" id="GO:0016407">
    <property type="term" value="F:acetyltransferase activity"/>
    <property type="evidence" value="ECO:0007669"/>
    <property type="project" value="InterPro"/>
</dbReference>
<evidence type="ECO:0000256" key="1">
    <source>
        <dbReference type="ARBA" id="ARBA00007274"/>
    </source>
</evidence>
<evidence type="ECO:0000313" key="9">
    <source>
        <dbReference type="EMBL" id="MDI7924931.1"/>
    </source>
</evidence>
<keyword evidence="3" id="KW-0808">Transferase</keyword>
<dbReference type="Proteomes" id="UP001161580">
    <property type="component" value="Unassembled WGS sequence"/>
</dbReference>
<evidence type="ECO:0000256" key="7">
    <source>
        <dbReference type="ARBA" id="ARBA00067695"/>
    </source>
</evidence>
<evidence type="ECO:0000256" key="6">
    <source>
        <dbReference type="ARBA" id="ARBA00055587"/>
    </source>
</evidence>
<proteinExistence type="inferred from homology"/>
<accession>A0AAE3QH60</accession>
<name>A0AAE3QH60_9HYPH</name>
<dbReference type="GO" id="GO:0005829">
    <property type="term" value="C:cytosol"/>
    <property type="evidence" value="ECO:0007669"/>
    <property type="project" value="TreeGrafter"/>
</dbReference>
<dbReference type="Gene3D" id="2.160.10.10">
    <property type="entry name" value="Hexapeptide repeat proteins"/>
    <property type="match status" value="1"/>
</dbReference>
<dbReference type="InterPro" id="IPR024688">
    <property type="entry name" value="Mac_dom"/>
</dbReference>
<dbReference type="PANTHER" id="PTHR23416">
    <property type="entry name" value="SIALIC ACID SYNTHASE-RELATED"/>
    <property type="match status" value="1"/>
</dbReference>
<dbReference type="SUPFAM" id="SSF51161">
    <property type="entry name" value="Trimeric LpxA-like enzymes"/>
    <property type="match status" value="1"/>
</dbReference>
<dbReference type="Pfam" id="PF00132">
    <property type="entry name" value="Hexapep"/>
    <property type="match status" value="1"/>
</dbReference>
<evidence type="ECO:0000256" key="4">
    <source>
        <dbReference type="ARBA" id="ARBA00022737"/>
    </source>
</evidence>
<dbReference type="PANTHER" id="PTHR23416:SF23">
    <property type="entry name" value="ACETYLTRANSFERASE C18B11.09C-RELATED"/>
    <property type="match status" value="1"/>
</dbReference>
<evidence type="ECO:0000259" key="8">
    <source>
        <dbReference type="SMART" id="SM01266"/>
    </source>
</evidence>
<dbReference type="FunFam" id="2.160.10.10:FF:000025">
    <property type="entry name" value="Hexapeptide-repeat containing-acetyltransferase"/>
    <property type="match status" value="1"/>
</dbReference>
<evidence type="ECO:0000256" key="2">
    <source>
        <dbReference type="ARBA" id="ARBA00022458"/>
    </source>
</evidence>
<dbReference type="CDD" id="cd03357">
    <property type="entry name" value="LbH_MAT_GAT"/>
    <property type="match status" value="1"/>
</dbReference>
<reference evidence="9" key="1">
    <citation type="submission" date="2022-03" db="EMBL/GenBank/DDBJ databases">
        <title>Fererhizobium litorale gen. nov., sp. nov., isolated from sandy sediments of the Sea of Japan seashore.</title>
        <authorList>
            <person name="Romanenko L."/>
            <person name="Kurilenko V."/>
            <person name="Otstavnykh N."/>
            <person name="Svetashev V."/>
            <person name="Tekutyeva L."/>
            <person name="Isaeva M."/>
            <person name="Mikhailov V."/>
        </authorList>
    </citation>
    <scope>NUCLEOTIDE SEQUENCE</scope>
    <source>
        <strain evidence="9">KMM 9576</strain>
    </source>
</reference>
<keyword evidence="5" id="KW-0012">Acyltransferase</keyword>
<dbReference type="AlphaFoldDB" id="A0AAE3QH60"/>
<protein>
    <recommendedName>
        <fullName evidence="7">Nodulation protein L</fullName>
    </recommendedName>
</protein>
<dbReference type="Pfam" id="PF12464">
    <property type="entry name" value="Mac"/>
    <property type="match status" value="1"/>
</dbReference>
<evidence type="ECO:0000313" key="10">
    <source>
        <dbReference type="Proteomes" id="UP001161580"/>
    </source>
</evidence>
<sequence>MTTTERDKMAAGEWYSCLDAELDALRNVARFAVHQHNTMPPGARGSMAPALRALLGCVAEDVFVEAPFHCAYGINIILGARVYLNVGCTILDSGTVRIGERCMLGPGVHIYCAEHHKDPILRAEGMEIARPVEIGDDVWIGGGAIIIGGVTIGNGAIVGAGAVVTKSVPAGAIVAGNPARPITRASAD</sequence>
<dbReference type="InterPro" id="IPR001451">
    <property type="entry name" value="Hexapep"/>
</dbReference>